<accession>E4ZRV9</accession>
<gene>
    <name evidence="2" type="ORF">LEMA_P036300.1</name>
</gene>
<dbReference type="OrthoDB" id="10261753at2759"/>
<evidence type="ECO:0000256" key="1">
    <source>
        <dbReference type="SAM" id="MobiDB-lite"/>
    </source>
</evidence>
<dbReference type="eggNOG" id="KOG2830">
    <property type="taxonomic scope" value="Eukaryota"/>
</dbReference>
<dbReference type="FunCoup" id="E4ZRV9">
    <property type="interactions" value="628"/>
</dbReference>
<proteinExistence type="predicted"/>
<dbReference type="InParanoid" id="E4ZRV9"/>
<dbReference type="OMA" id="EYELCEA"/>
<organism evidence="3">
    <name type="scientific">Leptosphaeria maculans (strain JN3 / isolate v23.1.3 / race Av1-4-5-6-7-8)</name>
    <name type="common">Blackleg fungus</name>
    <name type="synonym">Phoma lingam</name>
    <dbReference type="NCBI Taxonomy" id="985895"/>
    <lineage>
        <taxon>Eukaryota</taxon>
        <taxon>Fungi</taxon>
        <taxon>Dikarya</taxon>
        <taxon>Ascomycota</taxon>
        <taxon>Pezizomycotina</taxon>
        <taxon>Dothideomycetes</taxon>
        <taxon>Pleosporomycetidae</taxon>
        <taxon>Pleosporales</taxon>
        <taxon>Pleosporineae</taxon>
        <taxon>Leptosphaeriaceae</taxon>
        <taxon>Plenodomus</taxon>
        <taxon>Plenodomus lingam/Leptosphaeria maculans species complex</taxon>
    </lineage>
</organism>
<protein>
    <submittedName>
        <fullName evidence="2">Similar to TOR signalling pathway regulator (TapA)</fullName>
    </submittedName>
</protein>
<dbReference type="EMBL" id="FP929116">
    <property type="protein sequence ID" value="CBX93956.1"/>
    <property type="molecule type" value="Genomic_DNA"/>
</dbReference>
<dbReference type="Pfam" id="PF04177">
    <property type="entry name" value="TAP42"/>
    <property type="match status" value="1"/>
</dbReference>
<evidence type="ECO:0000313" key="2">
    <source>
        <dbReference type="EMBL" id="CBX93956.1"/>
    </source>
</evidence>
<sequence>MTDEPQNIRGLFLTAERVRQSLVSPYEPNSPAYQENLTMTIATYEECLKLAEQVSLFSPNETLEDISSSELQYMAINHHLAELVQKISSTDISIRKQNLLRARTYYEKFLKLLDSYDLLNKADAKLFEAYMEDKDNFSTANTRDPAARREAKISRFREEKELKRKIEVCCATTASVRRQNTANVQAQYLQHNPKLAEQDEQVVRDLHLTNLAFMVHQTFQSLESLAQELHIISLAPPTPPQGQPGSPQDGREDDRNKDGYSERLDGGFAGLRYSGPILDSAGKPMRPFTLLDSRQTLKKNVFRPDHSLPTMTIDEYLEEEKRRGGIIEGGGPQSEIRPEPNEDDLVAADEETMKQRAWDEYVEANPKGSGNTLNRG</sequence>
<dbReference type="PANTHER" id="PTHR10933">
    <property type="entry name" value="IMMUNOGLOBULIN-BINDING PROTEIN 1"/>
    <property type="match status" value="1"/>
</dbReference>
<reference evidence="3" key="1">
    <citation type="journal article" date="2011" name="Nat. Commun.">
        <title>Effector diversification within compartments of the Leptosphaeria maculans genome affected by Repeat-Induced Point mutations.</title>
        <authorList>
            <person name="Rouxel T."/>
            <person name="Grandaubert J."/>
            <person name="Hane J.K."/>
            <person name="Hoede C."/>
            <person name="van de Wouw A.P."/>
            <person name="Couloux A."/>
            <person name="Dominguez V."/>
            <person name="Anthouard V."/>
            <person name="Bally P."/>
            <person name="Bourras S."/>
            <person name="Cozijnsen A.J."/>
            <person name="Ciuffetti L.M."/>
            <person name="Degrave A."/>
            <person name="Dilmaghani A."/>
            <person name="Duret L."/>
            <person name="Fudal I."/>
            <person name="Goodwin S.B."/>
            <person name="Gout L."/>
            <person name="Glaser N."/>
            <person name="Linglin J."/>
            <person name="Kema G.H.J."/>
            <person name="Lapalu N."/>
            <person name="Lawrence C.B."/>
            <person name="May K."/>
            <person name="Meyer M."/>
            <person name="Ollivier B."/>
            <person name="Poulain J."/>
            <person name="Schoch C.L."/>
            <person name="Simon A."/>
            <person name="Spatafora J.W."/>
            <person name="Stachowiak A."/>
            <person name="Turgeon B.G."/>
            <person name="Tyler B.M."/>
            <person name="Vincent D."/>
            <person name="Weissenbach J."/>
            <person name="Amselem J."/>
            <person name="Quesneville H."/>
            <person name="Oliver R.P."/>
            <person name="Wincker P."/>
            <person name="Balesdent M.-H."/>
            <person name="Howlett B.J."/>
        </authorList>
    </citation>
    <scope>NUCLEOTIDE SEQUENCE [LARGE SCALE GENOMIC DNA]</scope>
    <source>
        <strain evidence="3">JN3 / isolate v23.1.3 / race Av1-4-5-6-7-8</strain>
    </source>
</reference>
<evidence type="ECO:0000313" key="3">
    <source>
        <dbReference type="Proteomes" id="UP000002668"/>
    </source>
</evidence>
<dbReference type="Gene3D" id="1.25.40.540">
    <property type="entry name" value="TAP42-like family"/>
    <property type="match status" value="1"/>
</dbReference>
<dbReference type="HOGENOM" id="CLU_041824_2_0_1"/>
<dbReference type="GO" id="GO:0051721">
    <property type="term" value="F:protein phosphatase 2A binding"/>
    <property type="evidence" value="ECO:0007669"/>
    <property type="project" value="TreeGrafter"/>
</dbReference>
<feature type="region of interest" description="Disordered" evidence="1">
    <location>
        <begin position="234"/>
        <end position="265"/>
    </location>
</feature>
<dbReference type="GO" id="GO:0005829">
    <property type="term" value="C:cytosol"/>
    <property type="evidence" value="ECO:0007669"/>
    <property type="project" value="TreeGrafter"/>
</dbReference>
<dbReference type="AlphaFoldDB" id="E4ZRV9"/>
<dbReference type="STRING" id="985895.E4ZRV9"/>
<dbReference type="Proteomes" id="UP000002668">
    <property type="component" value="Genome"/>
</dbReference>
<dbReference type="VEuPathDB" id="FungiDB:LEMA_P036300.1"/>
<feature type="compositionally biased region" description="Basic and acidic residues" evidence="1">
    <location>
        <begin position="249"/>
        <end position="265"/>
    </location>
</feature>
<dbReference type="GO" id="GO:0009966">
    <property type="term" value="P:regulation of signal transduction"/>
    <property type="evidence" value="ECO:0007669"/>
    <property type="project" value="InterPro"/>
</dbReference>
<dbReference type="PANTHER" id="PTHR10933:SF9">
    <property type="entry name" value="IMMUNOGLOBULIN-BINDING PROTEIN 1"/>
    <property type="match status" value="1"/>
</dbReference>
<dbReference type="GO" id="GO:0035303">
    <property type="term" value="P:regulation of dephosphorylation"/>
    <property type="evidence" value="ECO:0007669"/>
    <property type="project" value="TreeGrafter"/>
</dbReference>
<dbReference type="InterPro" id="IPR007304">
    <property type="entry name" value="TAP46-like"/>
</dbReference>
<keyword evidence="3" id="KW-1185">Reference proteome</keyword>
<name>E4ZRV9_LEPMJ</name>
<dbReference type="InterPro" id="IPR038511">
    <property type="entry name" value="TAP42/TAP46-like_sf"/>
</dbReference>